<comment type="caution">
    <text evidence="2">The sequence shown here is derived from an EMBL/GenBank/DDBJ whole genome shotgun (WGS) entry which is preliminary data.</text>
</comment>
<sequence length="109" mass="12273">MAIVRYLGKPNTFITFTCNPKWPEIISALNSQEQACDRPDLSCRIFKQKFDALVDDILKSKILGSVKAHTATLEFQKRGLSHAHILLIMDTDSKPQTPETIDTTSQPRS</sequence>
<keyword evidence="3" id="KW-1185">Reference proteome</keyword>
<proteinExistence type="predicted"/>
<protein>
    <submittedName>
        <fullName evidence="2">Helitron helicase-like protein</fullName>
    </submittedName>
</protein>
<dbReference type="GO" id="GO:0004386">
    <property type="term" value="F:helicase activity"/>
    <property type="evidence" value="ECO:0007669"/>
    <property type="project" value="UniProtKB-KW"/>
</dbReference>
<evidence type="ECO:0000313" key="3">
    <source>
        <dbReference type="Proteomes" id="UP000762676"/>
    </source>
</evidence>
<evidence type="ECO:0000313" key="2">
    <source>
        <dbReference type="EMBL" id="GFR57562.1"/>
    </source>
</evidence>
<dbReference type="AlphaFoldDB" id="A0AAV4E8T5"/>
<keyword evidence="2" id="KW-0547">Nucleotide-binding</keyword>
<accession>A0AAV4E8T5</accession>
<evidence type="ECO:0000259" key="1">
    <source>
        <dbReference type="Pfam" id="PF14214"/>
    </source>
</evidence>
<feature type="domain" description="Helitron helicase-like" evidence="1">
    <location>
        <begin position="1"/>
        <end position="87"/>
    </location>
</feature>
<keyword evidence="2" id="KW-0378">Hydrolase</keyword>
<dbReference type="EMBL" id="BMAT01007099">
    <property type="protein sequence ID" value="GFR57562.1"/>
    <property type="molecule type" value="Genomic_DNA"/>
</dbReference>
<reference evidence="2 3" key="1">
    <citation type="journal article" date="2021" name="Elife">
        <title>Chloroplast acquisition without the gene transfer in kleptoplastic sea slugs, Plakobranchus ocellatus.</title>
        <authorList>
            <person name="Maeda T."/>
            <person name="Takahashi S."/>
            <person name="Yoshida T."/>
            <person name="Shimamura S."/>
            <person name="Takaki Y."/>
            <person name="Nagai Y."/>
            <person name="Toyoda A."/>
            <person name="Suzuki Y."/>
            <person name="Arimoto A."/>
            <person name="Ishii H."/>
            <person name="Satoh N."/>
            <person name="Nishiyama T."/>
            <person name="Hasebe M."/>
            <person name="Maruyama T."/>
            <person name="Minagawa J."/>
            <person name="Obokata J."/>
            <person name="Shigenobu S."/>
        </authorList>
    </citation>
    <scope>NUCLEOTIDE SEQUENCE [LARGE SCALE GENOMIC DNA]</scope>
</reference>
<keyword evidence="2" id="KW-0067">ATP-binding</keyword>
<dbReference type="Proteomes" id="UP000762676">
    <property type="component" value="Unassembled WGS sequence"/>
</dbReference>
<dbReference type="Pfam" id="PF14214">
    <property type="entry name" value="Helitron_like_N"/>
    <property type="match status" value="1"/>
</dbReference>
<organism evidence="2 3">
    <name type="scientific">Elysia marginata</name>
    <dbReference type="NCBI Taxonomy" id="1093978"/>
    <lineage>
        <taxon>Eukaryota</taxon>
        <taxon>Metazoa</taxon>
        <taxon>Spiralia</taxon>
        <taxon>Lophotrochozoa</taxon>
        <taxon>Mollusca</taxon>
        <taxon>Gastropoda</taxon>
        <taxon>Heterobranchia</taxon>
        <taxon>Euthyneura</taxon>
        <taxon>Panpulmonata</taxon>
        <taxon>Sacoglossa</taxon>
        <taxon>Placobranchoidea</taxon>
        <taxon>Plakobranchidae</taxon>
        <taxon>Elysia</taxon>
    </lineage>
</organism>
<name>A0AAV4E8T5_9GAST</name>
<gene>
    <name evidence="2" type="ORF">ElyMa_003459600</name>
</gene>
<dbReference type="InterPro" id="IPR025476">
    <property type="entry name" value="Helitron_helicase-like"/>
</dbReference>
<keyword evidence="2" id="KW-0347">Helicase</keyword>